<name>A0ABU1YBA1_9FLAO</name>
<gene>
    <name evidence="1" type="ORF">J2W48_003475</name>
</gene>
<dbReference type="EMBL" id="JAVDWQ010000013">
    <property type="protein sequence ID" value="MDR7211520.1"/>
    <property type="molecule type" value="Genomic_DNA"/>
</dbReference>
<sequence>MQIYKRFFCLQIKIELNFKLFFNLLVLNKIK</sequence>
<evidence type="ECO:0000313" key="2">
    <source>
        <dbReference type="Proteomes" id="UP001269081"/>
    </source>
</evidence>
<accession>A0ABU1YBA1</accession>
<organism evidence="1 2">
    <name type="scientific">Flavobacterium piscis</name>
    <dbReference type="NCBI Taxonomy" id="1114874"/>
    <lineage>
        <taxon>Bacteria</taxon>
        <taxon>Pseudomonadati</taxon>
        <taxon>Bacteroidota</taxon>
        <taxon>Flavobacteriia</taxon>
        <taxon>Flavobacteriales</taxon>
        <taxon>Flavobacteriaceae</taxon>
        <taxon>Flavobacterium</taxon>
    </lineage>
</organism>
<keyword evidence="2" id="KW-1185">Reference proteome</keyword>
<proteinExistence type="predicted"/>
<comment type="caution">
    <text evidence="1">The sequence shown here is derived from an EMBL/GenBank/DDBJ whole genome shotgun (WGS) entry which is preliminary data.</text>
</comment>
<protein>
    <submittedName>
        <fullName evidence="1">Uncharacterized protein</fullName>
    </submittedName>
</protein>
<dbReference type="Proteomes" id="UP001269081">
    <property type="component" value="Unassembled WGS sequence"/>
</dbReference>
<reference evidence="1 2" key="1">
    <citation type="submission" date="2023-07" db="EMBL/GenBank/DDBJ databases">
        <title>Sorghum-associated microbial communities from plants grown in Nebraska, USA.</title>
        <authorList>
            <person name="Schachtman D."/>
        </authorList>
    </citation>
    <scope>NUCLEOTIDE SEQUENCE [LARGE SCALE GENOMIC DNA]</scope>
    <source>
        <strain evidence="1 2">4129</strain>
    </source>
</reference>
<evidence type="ECO:0000313" key="1">
    <source>
        <dbReference type="EMBL" id="MDR7211520.1"/>
    </source>
</evidence>